<proteinExistence type="predicted"/>
<organism evidence="3 4">
    <name type="scientific">Lactarius akahatsu</name>
    <dbReference type="NCBI Taxonomy" id="416441"/>
    <lineage>
        <taxon>Eukaryota</taxon>
        <taxon>Fungi</taxon>
        <taxon>Dikarya</taxon>
        <taxon>Basidiomycota</taxon>
        <taxon>Agaricomycotina</taxon>
        <taxon>Agaricomycetes</taxon>
        <taxon>Russulales</taxon>
        <taxon>Russulaceae</taxon>
        <taxon>Lactarius</taxon>
    </lineage>
</organism>
<keyword evidence="1" id="KW-0472">Membrane</keyword>
<feature type="chain" id="PRO_5042290832" description="Secreted peptide" evidence="2">
    <location>
        <begin position="23"/>
        <end position="147"/>
    </location>
</feature>
<reference evidence="3" key="1">
    <citation type="submission" date="2022-01" db="EMBL/GenBank/DDBJ databases">
        <title>Comparative genomics reveals a dynamic genome evolution in the ectomycorrhizal milk-cap (Lactarius) mushrooms.</title>
        <authorList>
            <consortium name="DOE Joint Genome Institute"/>
            <person name="Lebreton A."/>
            <person name="Tang N."/>
            <person name="Kuo A."/>
            <person name="LaButti K."/>
            <person name="Drula E."/>
            <person name="Barry K."/>
            <person name="Clum A."/>
            <person name="Lipzen A."/>
            <person name="Mousain D."/>
            <person name="Ng V."/>
            <person name="Wang R."/>
            <person name="Wang X."/>
            <person name="Dai Y."/>
            <person name="Henrissat B."/>
            <person name="Grigoriev I.V."/>
            <person name="Guerin-Laguette A."/>
            <person name="Yu F."/>
            <person name="Martin F.M."/>
        </authorList>
    </citation>
    <scope>NUCLEOTIDE SEQUENCE</scope>
    <source>
        <strain evidence="3">QP</strain>
    </source>
</reference>
<keyword evidence="4" id="KW-1185">Reference proteome</keyword>
<evidence type="ECO:0000313" key="3">
    <source>
        <dbReference type="EMBL" id="KAH8993757.1"/>
    </source>
</evidence>
<dbReference type="EMBL" id="JAKELL010000017">
    <property type="protein sequence ID" value="KAH8993757.1"/>
    <property type="molecule type" value="Genomic_DNA"/>
</dbReference>
<accession>A0AAD4LI86</accession>
<dbReference type="AlphaFoldDB" id="A0AAD4LI86"/>
<keyword evidence="1" id="KW-0812">Transmembrane</keyword>
<sequence>MILARIFAHLSLLLLVFPAAYCLSSVVSFVSLFVSSPSVCVFPQPFFSTCSYLCLFIPFHVTVIRCDTLLCIFPFRTSSCMGRYDYSVTFYTSSIIFSFFFFTQLARLLHNQRIPGDLPINFGSGSDNHPQVFPIGSLPAESCLLNN</sequence>
<gene>
    <name evidence="3" type="ORF">EDB92DRAFT_379987</name>
</gene>
<evidence type="ECO:0000256" key="2">
    <source>
        <dbReference type="SAM" id="SignalP"/>
    </source>
</evidence>
<evidence type="ECO:0008006" key="5">
    <source>
        <dbReference type="Google" id="ProtNLM"/>
    </source>
</evidence>
<feature type="transmembrane region" description="Helical" evidence="1">
    <location>
        <begin position="84"/>
        <end position="102"/>
    </location>
</feature>
<feature type="transmembrane region" description="Helical" evidence="1">
    <location>
        <begin position="46"/>
        <end position="64"/>
    </location>
</feature>
<evidence type="ECO:0000313" key="4">
    <source>
        <dbReference type="Proteomes" id="UP001201163"/>
    </source>
</evidence>
<protein>
    <recommendedName>
        <fullName evidence="5">Secreted peptide</fullName>
    </recommendedName>
</protein>
<name>A0AAD4LI86_9AGAM</name>
<keyword evidence="1" id="KW-1133">Transmembrane helix</keyword>
<dbReference type="Proteomes" id="UP001201163">
    <property type="component" value="Unassembled WGS sequence"/>
</dbReference>
<comment type="caution">
    <text evidence="3">The sequence shown here is derived from an EMBL/GenBank/DDBJ whole genome shotgun (WGS) entry which is preliminary data.</text>
</comment>
<keyword evidence="2" id="KW-0732">Signal</keyword>
<feature type="signal peptide" evidence="2">
    <location>
        <begin position="1"/>
        <end position="22"/>
    </location>
</feature>
<evidence type="ECO:0000256" key="1">
    <source>
        <dbReference type="SAM" id="Phobius"/>
    </source>
</evidence>